<dbReference type="OrthoDB" id="4685598at2759"/>
<dbReference type="GO" id="GO:0008270">
    <property type="term" value="F:zinc ion binding"/>
    <property type="evidence" value="ECO:0007669"/>
    <property type="project" value="InterPro"/>
</dbReference>
<dbReference type="CDD" id="cd12148">
    <property type="entry name" value="fungal_TF_MHR"/>
    <property type="match status" value="1"/>
</dbReference>
<keyword evidence="1" id="KW-0539">Nucleus</keyword>
<sequence length="656" mass="72137">MLTSTLYLGHRGGEESLRSPSPATLLRRLGELEQMLQHQKELVSKLSTSTTPQLPMTTDDDEDASAGLSLASPEGHPPRRLSTPPRRASVPPPAFVVGGFTPFTHLTPLTHHRSDSSYAGDLSEPSHEPLPRNSRPPTDRDGDEEVPLTIPVGHNTATASLFSNRLVRSLVGDYPEDLFFQIEQSQPLSVSPAASHYAPLPEVLASLNLERSHTNALVAGFFARVHGYHPLLDRPTFMARQYERLQATGPQPDADTALCLVVFALGRLTSTPTPGDAAGRDEESENYFAAAYTLLLLRWPESFGSDTSLVLGLVYAALYLCYMVRPLHASRLIHMASYSLQLMTNQLYISSVPQDSKDHICRLCWVCFVLECDSLAEFHLPRSGIEVLIDKLPFPRFDNQNDPDALASLAACSIRRLLNRIHSTIYSNSNGNGNGNGLPTSTTPYAVAGPTLSSSFASDTASTMDGCGGPTITSLWAICMELMRQLDTWYQSLPDLIRPDLSLTSSPPRDVRSAWLCLRYWSTKHIIYRPFVLFVVNLEGGADTLPLPLPPHILSSCYLCVESCRNYIAIASHVLVQRTPYTWMILHSVLACTFVLAMTSRSPLLKSGVPDISRLLTSIIQATQTWATPDSSAESIIWMLQTIQQKGRFRTSPGPG</sequence>
<dbReference type="RefSeq" id="XP_007738735.1">
    <property type="nucleotide sequence ID" value="XM_007740545.1"/>
</dbReference>
<accession>W9XA01</accession>
<dbReference type="eggNOG" id="ENOG502SMPB">
    <property type="taxonomic scope" value="Eukaryota"/>
</dbReference>
<organism evidence="4 5">
    <name type="scientific">Capronia epimyces CBS 606.96</name>
    <dbReference type="NCBI Taxonomy" id="1182542"/>
    <lineage>
        <taxon>Eukaryota</taxon>
        <taxon>Fungi</taxon>
        <taxon>Dikarya</taxon>
        <taxon>Ascomycota</taxon>
        <taxon>Pezizomycotina</taxon>
        <taxon>Eurotiomycetes</taxon>
        <taxon>Chaetothyriomycetidae</taxon>
        <taxon>Chaetothyriales</taxon>
        <taxon>Herpotrichiellaceae</taxon>
        <taxon>Capronia</taxon>
    </lineage>
</organism>
<name>W9XA01_9EURO</name>
<dbReference type="PANTHER" id="PTHR47785">
    <property type="entry name" value="ZN(II)2CYS6 TRANSCRIPTION FACTOR (EUROFUNG)-RELATED-RELATED"/>
    <property type="match status" value="1"/>
</dbReference>
<dbReference type="Proteomes" id="UP000019478">
    <property type="component" value="Unassembled WGS sequence"/>
</dbReference>
<comment type="caution">
    <text evidence="4">The sequence shown here is derived from an EMBL/GenBank/DDBJ whole genome shotgun (WGS) entry which is preliminary data.</text>
</comment>
<gene>
    <name evidence="4" type="ORF">A1O3_10455</name>
</gene>
<evidence type="ECO:0000256" key="2">
    <source>
        <dbReference type="SAM" id="MobiDB-lite"/>
    </source>
</evidence>
<keyword evidence="5" id="KW-1185">Reference proteome</keyword>
<feature type="region of interest" description="Disordered" evidence="2">
    <location>
        <begin position="107"/>
        <end position="144"/>
    </location>
</feature>
<evidence type="ECO:0000313" key="5">
    <source>
        <dbReference type="Proteomes" id="UP000019478"/>
    </source>
</evidence>
<proteinExistence type="predicted"/>
<feature type="region of interest" description="Disordered" evidence="2">
    <location>
        <begin position="40"/>
        <end position="93"/>
    </location>
</feature>
<protein>
    <recommendedName>
        <fullName evidence="3">Xylanolytic transcriptional activator regulatory domain-containing protein</fullName>
    </recommendedName>
</protein>
<feature type="domain" description="Xylanolytic transcriptional activator regulatory" evidence="3">
    <location>
        <begin position="221"/>
        <end position="399"/>
    </location>
</feature>
<evidence type="ECO:0000256" key="1">
    <source>
        <dbReference type="ARBA" id="ARBA00023242"/>
    </source>
</evidence>
<dbReference type="EMBL" id="AMGY01000011">
    <property type="protein sequence ID" value="EXJ77297.1"/>
    <property type="molecule type" value="Genomic_DNA"/>
</dbReference>
<evidence type="ECO:0000313" key="4">
    <source>
        <dbReference type="EMBL" id="EXJ77297.1"/>
    </source>
</evidence>
<dbReference type="GO" id="GO:0006351">
    <property type="term" value="P:DNA-templated transcription"/>
    <property type="evidence" value="ECO:0007669"/>
    <property type="project" value="InterPro"/>
</dbReference>
<dbReference type="Pfam" id="PF04082">
    <property type="entry name" value="Fungal_trans"/>
    <property type="match status" value="1"/>
</dbReference>
<feature type="compositionally biased region" description="Polar residues" evidence="2">
    <location>
        <begin position="45"/>
        <end position="56"/>
    </location>
</feature>
<reference evidence="4 5" key="1">
    <citation type="submission" date="2013-03" db="EMBL/GenBank/DDBJ databases">
        <title>The Genome Sequence of Capronia epimyces CBS 606.96.</title>
        <authorList>
            <consortium name="The Broad Institute Genomics Platform"/>
            <person name="Cuomo C."/>
            <person name="de Hoog S."/>
            <person name="Gorbushina A."/>
            <person name="Walker B."/>
            <person name="Young S.K."/>
            <person name="Zeng Q."/>
            <person name="Gargeya S."/>
            <person name="Fitzgerald M."/>
            <person name="Haas B."/>
            <person name="Abouelleil A."/>
            <person name="Allen A.W."/>
            <person name="Alvarado L."/>
            <person name="Arachchi H.M."/>
            <person name="Berlin A.M."/>
            <person name="Chapman S.B."/>
            <person name="Gainer-Dewar J."/>
            <person name="Goldberg J."/>
            <person name="Griggs A."/>
            <person name="Gujja S."/>
            <person name="Hansen M."/>
            <person name="Howarth C."/>
            <person name="Imamovic A."/>
            <person name="Ireland A."/>
            <person name="Larimer J."/>
            <person name="McCowan C."/>
            <person name="Murphy C."/>
            <person name="Pearson M."/>
            <person name="Poon T.W."/>
            <person name="Priest M."/>
            <person name="Roberts A."/>
            <person name="Saif S."/>
            <person name="Shea T."/>
            <person name="Sisk P."/>
            <person name="Sykes S."/>
            <person name="Wortman J."/>
            <person name="Nusbaum C."/>
            <person name="Birren B."/>
        </authorList>
    </citation>
    <scope>NUCLEOTIDE SEQUENCE [LARGE SCALE GENOMIC DNA]</scope>
    <source>
        <strain evidence="4 5">CBS 606.96</strain>
    </source>
</reference>
<dbReference type="GeneID" id="19174535"/>
<dbReference type="HOGENOM" id="CLU_004835_3_0_1"/>
<dbReference type="InterPro" id="IPR053181">
    <property type="entry name" value="EcdB-like_regulator"/>
</dbReference>
<feature type="region of interest" description="Disordered" evidence="2">
    <location>
        <begin position="1"/>
        <end position="21"/>
    </location>
</feature>
<dbReference type="InterPro" id="IPR007219">
    <property type="entry name" value="XnlR_reg_dom"/>
</dbReference>
<dbReference type="AlphaFoldDB" id="W9XA01"/>
<evidence type="ECO:0000259" key="3">
    <source>
        <dbReference type="Pfam" id="PF04082"/>
    </source>
</evidence>
<dbReference type="GO" id="GO:0003677">
    <property type="term" value="F:DNA binding"/>
    <property type="evidence" value="ECO:0007669"/>
    <property type="project" value="InterPro"/>
</dbReference>